<reference evidence="10" key="1">
    <citation type="journal article" date="2013" name="Genome Biol. Evol.">
        <title>Punctuated emergences of genetic and phenotypic innovations in eumetazoan, bilaterian, euteleostome, and hominidae ancestors.</title>
        <authorList>
            <person name="Wenger Y."/>
            <person name="Galliot B."/>
        </authorList>
    </citation>
    <scope>NUCLEOTIDE SEQUENCE</scope>
    <source>
        <tissue evidence="10">Whole animals</tissue>
    </source>
</reference>
<dbReference type="SMART" id="SM01395">
    <property type="entry name" value="Tbf5"/>
    <property type="match status" value="1"/>
</dbReference>
<keyword evidence="6 8" id="KW-0234">DNA repair</keyword>
<proteinExistence type="evidence at transcript level"/>
<evidence type="ECO:0000256" key="1">
    <source>
        <dbReference type="ARBA" id="ARBA00004123"/>
    </source>
</evidence>
<dbReference type="InterPro" id="IPR009400">
    <property type="entry name" value="TFIIH_TTDA/Tfb5"/>
</dbReference>
<protein>
    <recommendedName>
        <fullName evidence="8">General transcription and DNA repair factor IIH subunit TFB5</fullName>
    </recommendedName>
</protein>
<reference evidence="9" key="2">
    <citation type="submission" date="2017-11" db="EMBL/GenBank/DDBJ databases">
        <title>Identification and isolation of TTDA from Hydra vulgaris Ind-Pune.</title>
        <authorList>
            <person name="Galande A.A."/>
            <person name="Ghaskadbi S.S."/>
            <person name="Ghaskadbi S."/>
        </authorList>
    </citation>
    <scope>NUCLEOTIDE SEQUENCE</scope>
</reference>
<comment type="similarity">
    <text evidence="2 8">Belongs to the TFB5 family.</text>
</comment>
<dbReference type="GO" id="GO:0006294">
    <property type="term" value="P:nucleotide-excision repair, preincision complex assembly"/>
    <property type="evidence" value="ECO:0007669"/>
    <property type="project" value="TreeGrafter"/>
</dbReference>
<gene>
    <name evidence="10" type="primary">GTF2H5</name>
    <name evidence="9" type="synonym">TTDA</name>
</gene>
<evidence type="ECO:0000256" key="4">
    <source>
        <dbReference type="ARBA" id="ARBA00023015"/>
    </source>
</evidence>
<dbReference type="SMR" id="T2MBD4"/>
<dbReference type="EMBL" id="HAAD01003015">
    <property type="protein sequence ID" value="CDG69247.1"/>
    <property type="molecule type" value="mRNA"/>
</dbReference>
<evidence type="ECO:0000256" key="2">
    <source>
        <dbReference type="ARBA" id="ARBA00007470"/>
    </source>
</evidence>
<evidence type="ECO:0000256" key="6">
    <source>
        <dbReference type="ARBA" id="ARBA00023204"/>
    </source>
</evidence>
<keyword evidence="7 8" id="KW-0539">Nucleus</keyword>
<evidence type="ECO:0000256" key="5">
    <source>
        <dbReference type="ARBA" id="ARBA00023163"/>
    </source>
</evidence>
<comment type="subunit">
    <text evidence="8">Component of the 7-subunit TFIIH core complex.</text>
</comment>
<keyword evidence="5 8" id="KW-0804">Transcription</keyword>
<evidence type="ECO:0000313" key="10">
    <source>
        <dbReference type="EMBL" id="CDG69247.1"/>
    </source>
</evidence>
<dbReference type="FunFam" id="3.30.70.1220:FF:000001">
    <property type="entry name" value="General transcription factor IIH subunit 5"/>
    <property type="match status" value="1"/>
</dbReference>
<dbReference type="Gene3D" id="3.30.70.1220">
    <property type="entry name" value="TFB5-like"/>
    <property type="match status" value="1"/>
</dbReference>
<evidence type="ECO:0000256" key="3">
    <source>
        <dbReference type="ARBA" id="ARBA00022763"/>
    </source>
</evidence>
<dbReference type="SUPFAM" id="SSF142897">
    <property type="entry name" value="TFB5-like"/>
    <property type="match status" value="1"/>
</dbReference>
<comment type="subcellular location">
    <subcellularLocation>
        <location evidence="1 8">Nucleus</location>
    </subcellularLocation>
</comment>
<dbReference type="GO" id="GO:0000439">
    <property type="term" value="C:transcription factor TFIIH core complex"/>
    <property type="evidence" value="ECO:0007669"/>
    <property type="project" value="UniProtKB-UniRule"/>
</dbReference>
<dbReference type="EMBL" id="MG593807">
    <property type="protein sequence ID" value="AYE54241.1"/>
    <property type="molecule type" value="mRNA"/>
</dbReference>
<dbReference type="PANTHER" id="PTHR28580:SF1">
    <property type="entry name" value="GENERAL TRANSCRIPTION FACTOR IIH SUBUNIT 5"/>
    <property type="match status" value="1"/>
</dbReference>
<organism evidence="10">
    <name type="scientific">Hydra vulgaris</name>
    <name type="common">Hydra</name>
    <name type="synonym">Hydra attenuata</name>
    <dbReference type="NCBI Taxonomy" id="6087"/>
    <lineage>
        <taxon>Eukaryota</taxon>
        <taxon>Metazoa</taxon>
        <taxon>Cnidaria</taxon>
        <taxon>Hydrozoa</taxon>
        <taxon>Hydroidolina</taxon>
        <taxon>Anthoathecata</taxon>
        <taxon>Aplanulata</taxon>
        <taxon>Hydridae</taxon>
        <taxon>Hydra</taxon>
    </lineage>
</organism>
<dbReference type="GO" id="GO:0005675">
    <property type="term" value="C:transcription factor TFIIH holo complex"/>
    <property type="evidence" value="ECO:0007669"/>
    <property type="project" value="TreeGrafter"/>
</dbReference>
<comment type="function">
    <text evidence="8">In NER, TFIIH acts by opening DNA around the lesion to allow the excision of the damaged oligonucleotide and its replacement by a new DNA fragment. In transcription, TFIIH has an essential role in transcription initiation. When the pre-initiation complex (PIC) has been established, TFIIH is required for promoter opening and promoter escape.</text>
</comment>
<keyword evidence="4 8" id="KW-0805">Transcription regulation</keyword>
<dbReference type="InterPro" id="IPR035935">
    <property type="entry name" value="TFB5-like_sf"/>
</dbReference>
<dbReference type="AlphaFoldDB" id="T2MBD4"/>
<accession>T2MBD4</accession>
<dbReference type="Pfam" id="PF06331">
    <property type="entry name" value="Tfb5"/>
    <property type="match status" value="1"/>
</dbReference>
<sequence length="72" mass="8144">MVNVLKGVLVECDPTVKQFLLHMDEKGVLGQKFVIEDLDSTHLFVAANIIKTLESKLWELMDKLSFPVGNEQ</sequence>
<keyword evidence="3 8" id="KW-0227">DNA damage</keyword>
<dbReference type="GO" id="GO:0006367">
    <property type="term" value="P:transcription initiation at RNA polymerase II promoter"/>
    <property type="evidence" value="ECO:0007669"/>
    <property type="project" value="UniProtKB-UniRule"/>
</dbReference>
<evidence type="ECO:0000256" key="8">
    <source>
        <dbReference type="RuleBase" id="RU368032"/>
    </source>
</evidence>
<dbReference type="PANTHER" id="PTHR28580">
    <property type="entry name" value="GENERAL TRANSCRIPTION FACTOR IIH SUBUNIT 5"/>
    <property type="match status" value="1"/>
</dbReference>
<evidence type="ECO:0000256" key="7">
    <source>
        <dbReference type="ARBA" id="ARBA00023242"/>
    </source>
</evidence>
<name>T2MBD4_HYDVU</name>
<evidence type="ECO:0000313" key="9">
    <source>
        <dbReference type="EMBL" id="AYE54241.1"/>
    </source>
</evidence>